<evidence type="ECO:0000313" key="3">
    <source>
        <dbReference type="Proteomes" id="UP001208938"/>
    </source>
</evidence>
<dbReference type="Pfam" id="PF06707">
    <property type="entry name" value="DUF1194"/>
    <property type="match status" value="1"/>
</dbReference>
<dbReference type="PROSITE" id="PS51257">
    <property type="entry name" value="PROKAR_LIPOPROTEIN"/>
    <property type="match status" value="1"/>
</dbReference>
<sequence>MSRFRLPFIALLALGLSASSASACRLALALGFDVSRSVDGADYRNQTDGIIAALANPTVRDLLLRPEQPVAVAVYEWAGQYRQTLLADWVLLDSLGTIDALAQRIETHHRVDNSLTAVGSALVYGRDLLHRAPQDCPWHTLDLAGDGQNNDGYEPARVYAEGGFDGIVVNGLVIGEHDPEVRAWYERHVLHGPGAFAEYAVTHAEFADAFLRKLIRELTEPMLGMTEVPATQG</sequence>
<reference evidence="2 3" key="1">
    <citation type="submission" date="2022-10" db="EMBL/GenBank/DDBJ databases">
        <title>Pararhodobacter sp. nov., isolated from marine algae.</title>
        <authorList>
            <person name="Choi B.J."/>
            <person name="Kim J.M."/>
            <person name="Lee J.K."/>
            <person name="Choi D.G."/>
            <person name="Jeon C.O."/>
        </authorList>
    </citation>
    <scope>NUCLEOTIDE SEQUENCE [LARGE SCALE GENOMIC DNA]</scope>
    <source>
        <strain evidence="2 3">ZQ420</strain>
    </source>
</reference>
<keyword evidence="1" id="KW-0732">Signal</keyword>
<comment type="caution">
    <text evidence="2">The sequence shown here is derived from an EMBL/GenBank/DDBJ whole genome shotgun (WGS) entry which is preliminary data.</text>
</comment>
<organism evidence="2 3">
    <name type="scientific">Pararhodobacter zhoushanensis</name>
    <dbReference type="NCBI Taxonomy" id="2479545"/>
    <lineage>
        <taxon>Bacteria</taxon>
        <taxon>Pseudomonadati</taxon>
        <taxon>Pseudomonadota</taxon>
        <taxon>Alphaproteobacteria</taxon>
        <taxon>Rhodobacterales</taxon>
        <taxon>Paracoccaceae</taxon>
        <taxon>Pararhodobacter</taxon>
    </lineage>
</organism>
<feature type="chain" id="PRO_5046663814" evidence="1">
    <location>
        <begin position="24"/>
        <end position="233"/>
    </location>
</feature>
<name>A0ABT3GY39_9RHOB</name>
<proteinExistence type="predicted"/>
<protein>
    <submittedName>
        <fullName evidence="2">DUF1194 domain-containing protein</fullName>
    </submittedName>
</protein>
<dbReference type="RefSeq" id="WP_264505448.1">
    <property type="nucleotide sequence ID" value="NZ_JAPDFL010000001.1"/>
</dbReference>
<dbReference type="SUPFAM" id="SSF53300">
    <property type="entry name" value="vWA-like"/>
    <property type="match status" value="1"/>
</dbReference>
<feature type="signal peptide" evidence="1">
    <location>
        <begin position="1"/>
        <end position="23"/>
    </location>
</feature>
<accession>A0ABT3GY39</accession>
<keyword evidence="3" id="KW-1185">Reference proteome</keyword>
<dbReference type="EMBL" id="JAPDFL010000001">
    <property type="protein sequence ID" value="MCW1932449.1"/>
    <property type="molecule type" value="Genomic_DNA"/>
</dbReference>
<evidence type="ECO:0000256" key="1">
    <source>
        <dbReference type="SAM" id="SignalP"/>
    </source>
</evidence>
<dbReference type="Proteomes" id="UP001208938">
    <property type="component" value="Unassembled WGS sequence"/>
</dbReference>
<evidence type="ECO:0000313" key="2">
    <source>
        <dbReference type="EMBL" id="MCW1932449.1"/>
    </source>
</evidence>
<dbReference type="InterPro" id="IPR010607">
    <property type="entry name" value="DUF1194"/>
</dbReference>
<gene>
    <name evidence="2" type="ORF">OKW52_09320</name>
</gene>
<dbReference type="InterPro" id="IPR036465">
    <property type="entry name" value="vWFA_dom_sf"/>
</dbReference>